<name>N0B984_9HYPH</name>
<dbReference type="InterPro" id="IPR018649">
    <property type="entry name" value="SHOCT"/>
</dbReference>
<accession>N0B984</accession>
<dbReference type="Proteomes" id="UP000005952">
    <property type="component" value="Chromosome"/>
</dbReference>
<proteinExistence type="predicted"/>
<evidence type="ECO:0000256" key="1">
    <source>
        <dbReference type="SAM" id="Phobius"/>
    </source>
</evidence>
<dbReference type="EMBL" id="CP005587">
    <property type="protein sequence ID" value="AGK57081.1"/>
    <property type="molecule type" value="Genomic_DNA"/>
</dbReference>
<feature type="domain" description="SHOCT" evidence="2">
    <location>
        <begin position="38"/>
        <end position="63"/>
    </location>
</feature>
<dbReference type="Pfam" id="PF09851">
    <property type="entry name" value="SHOCT"/>
    <property type="match status" value="1"/>
</dbReference>
<keyword evidence="1" id="KW-1133">Transmembrane helix</keyword>
<reference evidence="3 4" key="1">
    <citation type="journal article" date="2013" name="Genome Announc.">
        <title>Genome sequences for three denitrifying bacterial strains isolated from a uranium- and nitrate-contaminated subsurface environment.</title>
        <authorList>
            <person name="Venkatramanan R."/>
            <person name="Prakash O."/>
            <person name="Woyke T."/>
            <person name="Chain P."/>
            <person name="Goodwin L.A."/>
            <person name="Watson D."/>
            <person name="Brooks S."/>
            <person name="Kostka J.E."/>
            <person name="Green S.J."/>
        </authorList>
    </citation>
    <scope>NUCLEOTIDE SEQUENCE [LARGE SCALE GENOMIC DNA]</scope>
    <source>
        <strain evidence="3 4">1NES1</strain>
    </source>
</reference>
<keyword evidence="4" id="KW-1185">Reference proteome</keyword>
<keyword evidence="1" id="KW-0812">Transmembrane</keyword>
<feature type="transmembrane region" description="Helical" evidence="1">
    <location>
        <begin position="6"/>
        <end position="26"/>
    </location>
</feature>
<organism evidence="3 4">
    <name type="scientific">Hyphomicrobium denitrificans 1NES1</name>
    <dbReference type="NCBI Taxonomy" id="670307"/>
    <lineage>
        <taxon>Bacteria</taxon>
        <taxon>Pseudomonadati</taxon>
        <taxon>Pseudomonadota</taxon>
        <taxon>Alphaproteobacteria</taxon>
        <taxon>Hyphomicrobiales</taxon>
        <taxon>Hyphomicrobiaceae</taxon>
        <taxon>Hyphomicrobium</taxon>
    </lineage>
</organism>
<gene>
    <name evidence="3" type="ORF">HYPDE_27003</name>
</gene>
<protein>
    <recommendedName>
        <fullName evidence="2">SHOCT domain-containing protein</fullName>
    </recommendedName>
</protein>
<dbReference type="KEGG" id="hdt:HYPDE_27003"/>
<evidence type="ECO:0000259" key="2">
    <source>
        <dbReference type="Pfam" id="PF09851"/>
    </source>
</evidence>
<dbReference type="AlphaFoldDB" id="N0B984"/>
<evidence type="ECO:0000313" key="4">
    <source>
        <dbReference type="Proteomes" id="UP000005952"/>
    </source>
</evidence>
<keyword evidence="1" id="KW-0472">Membrane</keyword>
<evidence type="ECO:0000313" key="3">
    <source>
        <dbReference type="EMBL" id="AGK57081.1"/>
    </source>
</evidence>
<sequence>MWLGPIWMIVWLAVLVTIVIGLGRWLGGTDTHRPVPTARDILDERYARGEIDRDEYLKRRQDIAGGS</sequence>
<dbReference type="HOGENOM" id="CLU_159099_0_1_5"/>
<dbReference type="eggNOG" id="COG3462">
    <property type="taxonomic scope" value="Bacteria"/>
</dbReference>